<dbReference type="InterPro" id="IPR006615">
    <property type="entry name" value="Pept_C19_DUSP"/>
</dbReference>
<dbReference type="PANTHER" id="PTHR21646">
    <property type="entry name" value="UBIQUITIN CARBOXYL-TERMINAL HYDROLASE"/>
    <property type="match status" value="1"/>
</dbReference>
<keyword evidence="7" id="KW-0479">Metal-binding</keyword>
<dbReference type="SUPFAM" id="SSF143791">
    <property type="entry name" value="DUSP-like"/>
    <property type="match status" value="1"/>
</dbReference>
<dbReference type="FunFam" id="3.30.2230.10:FF:000003">
    <property type="entry name" value="ubiquitin carboxyl-terminal hydrolase 15 isoform X1"/>
    <property type="match status" value="1"/>
</dbReference>
<evidence type="ECO:0000256" key="17">
    <source>
        <dbReference type="ARBA" id="ARBA00046862"/>
    </source>
</evidence>
<dbReference type="GO" id="GO:0005737">
    <property type="term" value="C:cytoplasm"/>
    <property type="evidence" value="ECO:0007669"/>
    <property type="project" value="UniProtKB-SubCell"/>
</dbReference>
<evidence type="ECO:0000256" key="5">
    <source>
        <dbReference type="ARBA" id="ARBA00022553"/>
    </source>
</evidence>
<sequence length="769" mass="87555">MAAAEFGGGGGGSSGARPDVAVQRAELGPLLATALRPGESWYLVDSRWFKQWKKYVGFDSWDMFGTGDPSLFPGPIDNSGLFSDPKTQTLKEHLIDELDYVLVPTEAWNKLVMWYGCMDGQQPIVRKVVEYGLFVKHYKVEVYLLELKLCECSDPDNVISCHFSKADTVGTIEKEMRKLFNIPAEKETRLWNRYMSNTYEQLCKLDSTVQDAGLYQGQMVLIEVKNEDGTWPGQHILTNSLCCLFSRGSGFVCNSYSCRDNASLSQPGLCGLSNLGNTCFMNSALQCLSNTPPLTDYFLEDKYEAEINQNNPLGMRGEIAEAYAELIKQMWSGRQSHVAPRMFKTQVGRFAPQFSGYQQQDSQELLAFLLDGLHEDLNRVKKKPYLELKDANGRPDSEVAKEAWENHRLRNDSIIVDIFHGLFKSTLVCPKCSKVSVTFDPFCYLTLPLPLRRDRLMEVTLVYADPQRRPVQYRVVVPMMGAISDLCESLSRLSGVPAENMVVTDVYNHRFHKIFQMDEGLNHIIPKDDIFPSEDSSDYVTLSVYFREKTMRQSSSTSGTVLFGQPLLISVPKHKLTVDHLYSVVLEQISMLQPQKKKAVVALRDCIELFTTMETLGEHDPWYCPNCKKHQQATKKFDLWSLPKILVVHLKRFSYSRYWRDKLDTVVEFPIRGLNMSEFVCDPRAGSYVYDLIAVSNHYGAMGVGHYTAYAKNKVNDKWYYFDDSSVSMASEDQIVTKAAYVLFYQRRSSEEHTAPSPPQEEYDSMDTN</sequence>
<dbReference type="Gene3D" id="3.30.2230.10">
    <property type="entry name" value="DUSP-like"/>
    <property type="match status" value="1"/>
</dbReference>
<evidence type="ECO:0000256" key="14">
    <source>
        <dbReference type="ARBA" id="ARBA00023242"/>
    </source>
</evidence>
<evidence type="ECO:0000256" key="4">
    <source>
        <dbReference type="ARBA" id="ARBA00022490"/>
    </source>
</evidence>
<evidence type="ECO:0000256" key="6">
    <source>
        <dbReference type="ARBA" id="ARBA00022670"/>
    </source>
</evidence>
<dbReference type="Ensembl" id="ENSMUNT00000021038.2">
    <property type="protein sequence ID" value="ENSMUNP00000018317.2"/>
    <property type="gene ID" value="ENSMUNG00000013597.2"/>
</dbReference>
<reference evidence="19" key="1">
    <citation type="submission" date="2020-03" db="EMBL/GenBank/DDBJ databases">
        <title>Melopsittacus undulatus (budgerigar) genome, bMelUnd1, maternal haplotype with Z.</title>
        <authorList>
            <person name="Gedman G."/>
            <person name="Mountcastle J."/>
            <person name="Haase B."/>
            <person name="Formenti G."/>
            <person name="Wright T."/>
            <person name="Apodaca J."/>
            <person name="Pelan S."/>
            <person name="Chow W."/>
            <person name="Rhie A."/>
            <person name="Howe K."/>
            <person name="Fedrigo O."/>
            <person name="Jarvis E.D."/>
        </authorList>
    </citation>
    <scope>NUCLEOTIDE SEQUENCE [LARGE SCALE GENOMIC DNA]</scope>
</reference>
<evidence type="ECO:0000256" key="10">
    <source>
        <dbReference type="ARBA" id="ARBA00022801"/>
    </source>
</evidence>
<keyword evidence="4" id="KW-0963">Cytoplasm</keyword>
<dbReference type="Pfam" id="PF14836">
    <property type="entry name" value="Ubiquitin_3"/>
    <property type="match status" value="1"/>
</dbReference>
<dbReference type="InterPro" id="IPR028135">
    <property type="entry name" value="Ub_USP-typ"/>
</dbReference>
<accession>A0A8C6JVQ9</accession>
<protein>
    <recommendedName>
        <fullName evidence="18">Ubiquitin carboxyl-terminal hydrolase</fullName>
        <ecNumber evidence="18">3.4.19.12</ecNumber>
    </recommendedName>
</protein>
<dbReference type="InterPro" id="IPR001394">
    <property type="entry name" value="Peptidase_C19_UCH"/>
</dbReference>
<comment type="subunit">
    <text evidence="17">Interacts with RB1 (both dephosphorylated and hypophosphorylated forms). Interacts with RBL1 and RBL2. Interacts with ADORA2A (via cytoplasmic C-terminus); the interaction is direct. Interacts with SART3; recruits USP4 to its substrate PRPF3.</text>
</comment>
<evidence type="ECO:0000256" key="12">
    <source>
        <dbReference type="ARBA" id="ARBA00022833"/>
    </source>
</evidence>
<evidence type="ECO:0000256" key="13">
    <source>
        <dbReference type="ARBA" id="ARBA00022843"/>
    </source>
</evidence>
<comment type="function">
    <text evidence="16">Deubiquitinating enzyme that removes conjugated ubiquitin from target proteins. Deubiquitinates PDPK1. Deubiquitinates TRIM21. Deubiquitinates receptor ADORA2A which increases the amount of functional receptor at the cell surface. Deubiquitinates HAS2. Deubiquitinates RHEB in response to EGF signaling, promoting mTORC1 signaling. May regulate mRNA splicing through deubiquitination of the U4 spliceosomal protein PRPF3. This may prevent its recognition by the U5 component PRPF8 thereby destabilizing interactions within the U4/U6.U5 snRNP. May also play a role in the regulation of quality control in the ER.</text>
</comment>
<dbReference type="PROSITE" id="PS00973">
    <property type="entry name" value="USP_2"/>
    <property type="match status" value="1"/>
</dbReference>
<evidence type="ECO:0000256" key="2">
    <source>
        <dbReference type="ARBA" id="ARBA00004123"/>
    </source>
</evidence>
<dbReference type="Gene3D" id="3.90.70.10">
    <property type="entry name" value="Cysteine proteinases"/>
    <property type="match status" value="1"/>
</dbReference>
<comment type="subcellular location">
    <subcellularLocation>
        <location evidence="3">Cytoplasm</location>
    </subcellularLocation>
    <subcellularLocation>
        <location evidence="2">Nucleus</location>
    </subcellularLocation>
</comment>
<evidence type="ECO:0000256" key="11">
    <source>
        <dbReference type="ARBA" id="ARBA00022807"/>
    </source>
</evidence>
<reference evidence="19" key="3">
    <citation type="submission" date="2025-09" db="UniProtKB">
        <authorList>
            <consortium name="Ensembl"/>
        </authorList>
    </citation>
    <scope>IDENTIFICATION</scope>
</reference>
<keyword evidence="9 18" id="KW-0833">Ubl conjugation pathway</keyword>
<dbReference type="SMART" id="SM00695">
    <property type="entry name" value="DUSP"/>
    <property type="match status" value="1"/>
</dbReference>
<dbReference type="InterPro" id="IPR018200">
    <property type="entry name" value="USP_CS"/>
</dbReference>
<dbReference type="GO" id="GO:0005634">
    <property type="term" value="C:nucleus"/>
    <property type="evidence" value="ECO:0007669"/>
    <property type="project" value="UniProtKB-SubCell"/>
</dbReference>
<evidence type="ECO:0000256" key="8">
    <source>
        <dbReference type="ARBA" id="ARBA00022737"/>
    </source>
</evidence>
<dbReference type="InterPro" id="IPR028889">
    <property type="entry name" value="USP"/>
</dbReference>
<dbReference type="GO" id="GO:0006508">
    <property type="term" value="P:proteolysis"/>
    <property type="evidence" value="ECO:0007669"/>
    <property type="project" value="UniProtKB-KW"/>
</dbReference>
<dbReference type="PROSITE" id="PS50235">
    <property type="entry name" value="USP_3"/>
    <property type="match status" value="1"/>
</dbReference>
<evidence type="ECO:0000256" key="9">
    <source>
        <dbReference type="ARBA" id="ARBA00022786"/>
    </source>
</evidence>
<dbReference type="FunFam" id="3.90.70.10:FF:000013">
    <property type="entry name" value="ubiquitin carboxyl-terminal hydrolase 15 isoform X1"/>
    <property type="match status" value="1"/>
</dbReference>
<dbReference type="Pfam" id="PF06337">
    <property type="entry name" value="DUSP"/>
    <property type="match status" value="1"/>
</dbReference>
<keyword evidence="14" id="KW-0539">Nucleus</keyword>
<reference evidence="19" key="2">
    <citation type="submission" date="2025-08" db="UniProtKB">
        <authorList>
            <consortium name="Ensembl"/>
        </authorList>
    </citation>
    <scope>IDENTIFICATION</scope>
</reference>
<gene>
    <name evidence="19" type="primary">LOC101871505</name>
</gene>
<keyword evidence="12" id="KW-0862">Zinc</keyword>
<comment type="similarity">
    <text evidence="15">Belongs to the peptidase C19 family. USP4 subfamily.</text>
</comment>
<dbReference type="Proteomes" id="UP000694405">
    <property type="component" value="Chromosome 9"/>
</dbReference>
<dbReference type="PROSITE" id="PS51283">
    <property type="entry name" value="DUSP"/>
    <property type="match status" value="1"/>
</dbReference>
<accession>A0A8V5GNM1</accession>
<dbReference type="EC" id="3.4.19.12" evidence="18"/>
<dbReference type="InterPro" id="IPR035927">
    <property type="entry name" value="DUSP-like_sf"/>
</dbReference>
<dbReference type="GO" id="GO:0004843">
    <property type="term" value="F:cysteine-type deubiquitinase activity"/>
    <property type="evidence" value="ECO:0007669"/>
    <property type="project" value="UniProtKB-UniRule"/>
</dbReference>
<dbReference type="GO" id="GO:0016579">
    <property type="term" value="P:protein deubiquitination"/>
    <property type="evidence" value="ECO:0007669"/>
    <property type="project" value="InterPro"/>
</dbReference>
<evidence type="ECO:0000256" key="16">
    <source>
        <dbReference type="ARBA" id="ARBA00045453"/>
    </source>
</evidence>
<keyword evidence="11 18" id="KW-0788">Thiol protease</keyword>
<dbReference type="GO" id="GO:0046872">
    <property type="term" value="F:metal ion binding"/>
    <property type="evidence" value="ECO:0007669"/>
    <property type="project" value="UniProtKB-KW"/>
</dbReference>
<evidence type="ECO:0000313" key="19">
    <source>
        <dbReference type="Ensembl" id="ENSMUNP00000018317.2"/>
    </source>
</evidence>
<dbReference type="CDD" id="cd02674">
    <property type="entry name" value="Peptidase_C19R"/>
    <property type="match status" value="1"/>
</dbReference>
<keyword evidence="13" id="KW-0832">Ubl conjugation</keyword>
<keyword evidence="5" id="KW-0597">Phosphoprotein</keyword>
<dbReference type="AlphaFoldDB" id="A0A8C6JVQ9"/>
<dbReference type="PANTHER" id="PTHR21646:SF45">
    <property type="entry name" value="UBIQUITIN CARBOXYL-TERMINAL HYDROLASE 4"/>
    <property type="match status" value="1"/>
</dbReference>
<dbReference type="Pfam" id="PF00443">
    <property type="entry name" value="UCH"/>
    <property type="match status" value="1"/>
</dbReference>
<keyword evidence="6 18" id="KW-0645">Protease</keyword>
<proteinExistence type="inferred from homology"/>
<evidence type="ECO:0000256" key="7">
    <source>
        <dbReference type="ARBA" id="ARBA00022723"/>
    </source>
</evidence>
<dbReference type="InterPro" id="IPR038765">
    <property type="entry name" value="Papain-like_cys_pep_sf"/>
</dbReference>
<evidence type="ECO:0000256" key="15">
    <source>
        <dbReference type="ARBA" id="ARBA00037971"/>
    </source>
</evidence>
<evidence type="ECO:0000256" key="1">
    <source>
        <dbReference type="ARBA" id="ARBA00000707"/>
    </source>
</evidence>
<dbReference type="InterPro" id="IPR050185">
    <property type="entry name" value="Ub_carboxyl-term_hydrolase"/>
</dbReference>
<organism evidence="19 20">
    <name type="scientific">Melopsittacus undulatus</name>
    <name type="common">Budgerigar</name>
    <name type="synonym">Psittacus undulatus</name>
    <dbReference type="NCBI Taxonomy" id="13146"/>
    <lineage>
        <taxon>Eukaryota</taxon>
        <taxon>Metazoa</taxon>
        <taxon>Chordata</taxon>
        <taxon>Craniata</taxon>
        <taxon>Vertebrata</taxon>
        <taxon>Euteleostomi</taxon>
        <taxon>Archelosauria</taxon>
        <taxon>Archosauria</taxon>
        <taxon>Dinosauria</taxon>
        <taxon>Saurischia</taxon>
        <taxon>Theropoda</taxon>
        <taxon>Coelurosauria</taxon>
        <taxon>Aves</taxon>
        <taxon>Neognathae</taxon>
        <taxon>Neoaves</taxon>
        <taxon>Telluraves</taxon>
        <taxon>Australaves</taxon>
        <taxon>Psittaciformes</taxon>
        <taxon>Psittaculidae</taxon>
        <taxon>Melopsittacus</taxon>
    </lineage>
</organism>
<keyword evidence="8" id="KW-0677">Repeat</keyword>
<keyword evidence="10 18" id="KW-0378">Hydrolase</keyword>
<dbReference type="SUPFAM" id="SSF54001">
    <property type="entry name" value="Cysteine proteinases"/>
    <property type="match status" value="1"/>
</dbReference>
<name>A0A8C6JVQ9_MELUD</name>
<comment type="catalytic activity">
    <reaction evidence="1 18">
        <text>Thiol-dependent hydrolysis of ester, thioester, amide, peptide and isopeptide bonds formed by the C-terminal Gly of ubiquitin (a 76-residue protein attached to proteins as an intracellular targeting signal).</text>
        <dbReference type="EC" id="3.4.19.12"/>
    </reaction>
</comment>
<dbReference type="PROSITE" id="PS00972">
    <property type="entry name" value="USP_1"/>
    <property type="match status" value="1"/>
</dbReference>
<evidence type="ECO:0000313" key="20">
    <source>
        <dbReference type="Proteomes" id="UP000694405"/>
    </source>
</evidence>
<evidence type="ECO:0000256" key="3">
    <source>
        <dbReference type="ARBA" id="ARBA00004496"/>
    </source>
</evidence>
<dbReference type="Gene3D" id="3.10.20.90">
    <property type="entry name" value="Phosphatidylinositol 3-kinase Catalytic Subunit, Chain A, domain 1"/>
    <property type="match status" value="1"/>
</dbReference>
<keyword evidence="20" id="KW-1185">Reference proteome</keyword>
<evidence type="ECO:0000256" key="18">
    <source>
        <dbReference type="RuleBase" id="RU366025"/>
    </source>
</evidence>